<organism evidence="1">
    <name type="scientific">Cucumis melo</name>
    <name type="common">Muskmelon</name>
    <dbReference type="NCBI Taxonomy" id="3656"/>
    <lineage>
        <taxon>Eukaryota</taxon>
        <taxon>Viridiplantae</taxon>
        <taxon>Streptophyta</taxon>
        <taxon>Embryophyta</taxon>
        <taxon>Tracheophyta</taxon>
        <taxon>Spermatophyta</taxon>
        <taxon>Magnoliopsida</taxon>
        <taxon>eudicotyledons</taxon>
        <taxon>Gunneridae</taxon>
        <taxon>Pentapetalae</taxon>
        <taxon>rosids</taxon>
        <taxon>fabids</taxon>
        <taxon>Cucurbitales</taxon>
        <taxon>Cucurbitaceae</taxon>
        <taxon>Benincaseae</taxon>
        <taxon>Cucumis</taxon>
    </lineage>
</organism>
<dbReference type="AlphaFoldDB" id="A0A9I9DJC4"/>
<dbReference type="Gramene" id="MELO3C019362.2.1">
    <property type="protein sequence ID" value="MELO3C019362.2.1"/>
    <property type="gene ID" value="MELO3C019362.2"/>
</dbReference>
<proteinExistence type="predicted"/>
<reference evidence="1" key="1">
    <citation type="submission" date="2023-03" db="UniProtKB">
        <authorList>
            <consortium name="EnsemblPlants"/>
        </authorList>
    </citation>
    <scope>IDENTIFICATION</scope>
</reference>
<dbReference type="EnsemblPlants" id="MELO3C019362.2.1">
    <property type="protein sequence ID" value="MELO3C019362.2.1"/>
    <property type="gene ID" value="MELO3C019362.2"/>
</dbReference>
<evidence type="ECO:0000313" key="1">
    <source>
        <dbReference type="EnsemblPlants" id="MELO3C019362.2.1"/>
    </source>
</evidence>
<sequence length="60" mass="6830">MSQRVEGLSQGKEALNAARKVDAGWACEMKDEVRLYTFKAYLKKQHLEAKKEKEDSKGCP</sequence>
<protein>
    <submittedName>
        <fullName evidence="1">Uncharacterized protein</fullName>
    </submittedName>
</protein>
<name>A0A9I9DJC4_CUCME</name>
<accession>A0A9I9DJC4</accession>